<dbReference type="PANTHER" id="PTHR43820:SF4">
    <property type="entry name" value="HIGH-AFFINITY BRANCHED-CHAIN AMINO ACID TRANSPORT ATP-BINDING PROTEIN LIVF"/>
    <property type="match status" value="1"/>
</dbReference>
<dbReference type="EMBL" id="WTVS01000040">
    <property type="protein sequence ID" value="NMF99243.1"/>
    <property type="molecule type" value="Genomic_DNA"/>
</dbReference>
<dbReference type="InterPro" id="IPR052156">
    <property type="entry name" value="BCAA_Transport_ATP-bd_LivF"/>
</dbReference>
<protein>
    <recommendedName>
        <fullName evidence="6">ABC transporter ATP-binding protein</fullName>
    </recommendedName>
</protein>
<evidence type="ECO:0000256" key="2">
    <source>
        <dbReference type="ARBA" id="ARBA00022448"/>
    </source>
</evidence>
<dbReference type="InterPro" id="IPR027417">
    <property type="entry name" value="P-loop_NTPase"/>
</dbReference>
<comment type="caution">
    <text evidence="4">The sequence shown here is derived from an EMBL/GenBank/DDBJ whole genome shotgun (WGS) entry which is preliminary data.</text>
</comment>
<sequence length="99" mass="11008">MMRSQIPKFRLPDSVIDEECGYVEHLGSLGLAPAVIKEIYVAMAEIACNGLTAIIVEQDVYTAQRVSQRLYCFQEGRVSLKGNSSDLTHEQISHAYFGV</sequence>
<dbReference type="Proteomes" id="UP000634522">
    <property type="component" value="Unassembled WGS sequence"/>
</dbReference>
<dbReference type="SUPFAM" id="SSF52540">
    <property type="entry name" value="P-loop containing nucleoside triphosphate hydrolases"/>
    <property type="match status" value="1"/>
</dbReference>
<organism evidence="4 5">
    <name type="scientific">Aromatoleum toluolicum</name>
    <dbReference type="NCBI Taxonomy" id="90060"/>
    <lineage>
        <taxon>Bacteria</taxon>
        <taxon>Pseudomonadati</taxon>
        <taxon>Pseudomonadota</taxon>
        <taxon>Betaproteobacteria</taxon>
        <taxon>Rhodocyclales</taxon>
        <taxon>Rhodocyclaceae</taxon>
        <taxon>Aromatoleum</taxon>
    </lineage>
</organism>
<dbReference type="PANTHER" id="PTHR43820">
    <property type="entry name" value="HIGH-AFFINITY BRANCHED-CHAIN AMINO ACID TRANSPORT ATP-BINDING PROTEIN LIVF"/>
    <property type="match status" value="1"/>
</dbReference>
<keyword evidence="2" id="KW-0813">Transport</keyword>
<comment type="similarity">
    <text evidence="1">Belongs to the ABC transporter superfamily.</text>
</comment>
<proteinExistence type="inferred from homology"/>
<reference evidence="4 5" key="1">
    <citation type="submission" date="2019-12" db="EMBL/GenBank/DDBJ databases">
        <title>Comparative genomics gives insights into the taxonomy of the Azoarcus-Aromatoleum group and reveals separate origins of nif in the plant-associated Azoarcus and non-plant-associated Aromatoleum sub-groups.</title>
        <authorList>
            <person name="Lafos M."/>
            <person name="Maluk M."/>
            <person name="Batista M."/>
            <person name="Junghare M."/>
            <person name="Carmona M."/>
            <person name="Faoro H."/>
            <person name="Cruz L.M."/>
            <person name="Battistoni F."/>
            <person name="De Souza E."/>
            <person name="Pedrosa F."/>
            <person name="Chen W.-M."/>
            <person name="Poole P.S."/>
            <person name="Dixon R.A."/>
            <person name="James E.K."/>
        </authorList>
    </citation>
    <scope>NUCLEOTIDE SEQUENCE [LARGE SCALE GENOMIC DNA]</scope>
    <source>
        <strain evidence="4 5">T</strain>
    </source>
</reference>
<evidence type="ECO:0000313" key="4">
    <source>
        <dbReference type="EMBL" id="NMF99243.1"/>
    </source>
</evidence>
<evidence type="ECO:0000313" key="5">
    <source>
        <dbReference type="Proteomes" id="UP000634522"/>
    </source>
</evidence>
<dbReference type="Gene3D" id="3.40.50.300">
    <property type="entry name" value="P-loop containing nucleotide triphosphate hydrolases"/>
    <property type="match status" value="1"/>
</dbReference>
<name>A0ABX1NIU2_9RHOO</name>
<evidence type="ECO:0000256" key="3">
    <source>
        <dbReference type="ARBA" id="ARBA00022970"/>
    </source>
</evidence>
<gene>
    <name evidence="4" type="ORF">GPA27_17830</name>
</gene>
<evidence type="ECO:0008006" key="6">
    <source>
        <dbReference type="Google" id="ProtNLM"/>
    </source>
</evidence>
<dbReference type="RefSeq" id="WP_169141847.1">
    <property type="nucleotide sequence ID" value="NZ_WTVS01000040.1"/>
</dbReference>
<evidence type="ECO:0000256" key="1">
    <source>
        <dbReference type="ARBA" id="ARBA00005417"/>
    </source>
</evidence>
<keyword evidence="5" id="KW-1185">Reference proteome</keyword>
<keyword evidence="3" id="KW-0029">Amino-acid transport</keyword>
<accession>A0ABX1NIU2</accession>